<evidence type="ECO:0000256" key="14">
    <source>
        <dbReference type="ARBA" id="ARBA00023128"/>
    </source>
</evidence>
<organism evidence="19 20">
    <name type="scientific">Papaver somniferum</name>
    <name type="common">Opium poppy</name>
    <dbReference type="NCBI Taxonomy" id="3469"/>
    <lineage>
        <taxon>Eukaryota</taxon>
        <taxon>Viridiplantae</taxon>
        <taxon>Streptophyta</taxon>
        <taxon>Embryophyta</taxon>
        <taxon>Tracheophyta</taxon>
        <taxon>Spermatophyta</taxon>
        <taxon>Magnoliopsida</taxon>
        <taxon>Ranunculales</taxon>
        <taxon>Papaveraceae</taxon>
        <taxon>Papaveroideae</taxon>
        <taxon>Papaver</taxon>
    </lineage>
</organism>
<evidence type="ECO:0000256" key="2">
    <source>
        <dbReference type="ARBA" id="ARBA00004443"/>
    </source>
</evidence>
<comment type="pathway">
    <text evidence="3">Phospholipid metabolism; CDP-diacylglycerol biosynthesis; CDP-diacylglycerol from sn-glycerol 3-phosphate: step 3/3.</text>
</comment>
<evidence type="ECO:0000256" key="9">
    <source>
        <dbReference type="ARBA" id="ARBA00022679"/>
    </source>
</evidence>
<evidence type="ECO:0000256" key="12">
    <source>
        <dbReference type="ARBA" id="ARBA00022842"/>
    </source>
</evidence>
<accession>A0A4Y7IIA7</accession>
<dbReference type="Proteomes" id="UP000316621">
    <property type="component" value="Chromosome 1"/>
</dbReference>
<dbReference type="OMA" id="HAENMHR"/>
<evidence type="ECO:0000256" key="17">
    <source>
        <dbReference type="ARBA" id="ARBA00023264"/>
    </source>
</evidence>
<sequence length="367" mass="41217">MEKKKELGGLLDILPPVDFCCSYGSSLLPNNNDKSSMVDYIIGVSDPLQWHDQNLKMNRNHYASWMMQFGGAKVITGIAESIGVGVHFNPYVTWEDKVLIFQLIGMRTLSYVWKCNKVYHVNPIISLFLTGGTQMVKYGVVRMHNLVHDLLNWESFYLSGRLQKPVHILADSIDIENLNLNNLRAATSTALLLLPSEFSEEDLYAKICSLSYMGDLRMFFAEDKNKVKRIVQGQFDLFQKSYKPFVDEYAAKDLLRFSSSSDPKVQIAQDCALPATRSLVSSLPSSVRSGMGMRLGDEVKVSDSGRVIREVVIGSREETVDCLRKVLRRKVMVSSARQAFAGLLSAGAVNSAQYLTRKMGKALKSWM</sequence>
<name>A0A4Y7IIA7_PAPSO</name>
<dbReference type="AlphaFoldDB" id="A0A4Y7IIA7"/>
<evidence type="ECO:0000256" key="11">
    <source>
        <dbReference type="ARBA" id="ARBA00022792"/>
    </source>
</evidence>
<keyword evidence="15" id="KW-0472">Membrane</keyword>
<evidence type="ECO:0000256" key="13">
    <source>
        <dbReference type="ARBA" id="ARBA00023098"/>
    </source>
</evidence>
<proteinExistence type="inferred from homology"/>
<dbReference type="InterPro" id="IPR015222">
    <property type="entry name" value="Tam41"/>
</dbReference>
<gene>
    <name evidence="19" type="ORF">C5167_040135</name>
</gene>
<evidence type="ECO:0000256" key="3">
    <source>
        <dbReference type="ARBA" id="ARBA00005119"/>
    </source>
</evidence>
<evidence type="ECO:0000256" key="8">
    <source>
        <dbReference type="ARBA" id="ARBA00022516"/>
    </source>
</evidence>
<keyword evidence="8" id="KW-0444">Lipid biosynthesis</keyword>
<keyword evidence="13" id="KW-0443">Lipid metabolism</keyword>
<keyword evidence="11" id="KW-0999">Mitochondrion inner membrane</keyword>
<dbReference type="STRING" id="3469.A0A4Y7IIA7"/>
<keyword evidence="20" id="KW-1185">Reference proteome</keyword>
<evidence type="ECO:0000256" key="16">
    <source>
        <dbReference type="ARBA" id="ARBA00023209"/>
    </source>
</evidence>
<dbReference type="PANTHER" id="PTHR13619:SF0">
    <property type="entry name" value="PHOSPHATIDATE CYTIDYLYLTRANSFERASE, MITOCHONDRIAL"/>
    <property type="match status" value="1"/>
</dbReference>
<dbReference type="GO" id="GO:0016024">
    <property type="term" value="P:CDP-diacylglycerol biosynthetic process"/>
    <property type="evidence" value="ECO:0007669"/>
    <property type="project" value="UniProtKB-UniPathway"/>
</dbReference>
<comment type="pathway">
    <text evidence="4">Lipid metabolism.</text>
</comment>
<dbReference type="GO" id="GO:0004605">
    <property type="term" value="F:phosphatidate cytidylyltransferase activity"/>
    <property type="evidence" value="ECO:0007669"/>
    <property type="project" value="UniProtKB-EC"/>
</dbReference>
<dbReference type="Gramene" id="RZC47179">
    <property type="protein sequence ID" value="RZC47179"/>
    <property type="gene ID" value="C5167_040135"/>
</dbReference>
<evidence type="ECO:0000313" key="20">
    <source>
        <dbReference type="Proteomes" id="UP000316621"/>
    </source>
</evidence>
<evidence type="ECO:0000256" key="7">
    <source>
        <dbReference type="ARBA" id="ARBA00018337"/>
    </source>
</evidence>
<comment type="similarity">
    <text evidence="5">Belongs to the TAM41 family.</text>
</comment>
<dbReference type="UniPathway" id="UPA00557">
    <property type="reaction ID" value="UER00614"/>
</dbReference>
<evidence type="ECO:0000256" key="5">
    <source>
        <dbReference type="ARBA" id="ARBA00005458"/>
    </source>
</evidence>
<keyword evidence="12" id="KW-0460">Magnesium</keyword>
<keyword evidence="9" id="KW-0808">Transferase</keyword>
<evidence type="ECO:0000256" key="18">
    <source>
        <dbReference type="ARBA" id="ARBA00029893"/>
    </source>
</evidence>
<keyword evidence="16" id="KW-0594">Phospholipid biosynthesis</keyword>
<dbReference type="PIRSF" id="PIRSF028840">
    <property type="entry name" value="Mmp37"/>
    <property type="match status" value="1"/>
</dbReference>
<protein>
    <recommendedName>
        <fullName evidence="7">Phosphatidate cytidylyltransferase, mitochondrial</fullName>
        <ecNumber evidence="6">2.7.7.41</ecNumber>
    </recommendedName>
    <alternativeName>
        <fullName evidence="18">CDP-diacylglycerol synthase</fullName>
    </alternativeName>
</protein>
<keyword evidence="10" id="KW-0548">Nucleotidyltransferase</keyword>
<evidence type="ECO:0000256" key="1">
    <source>
        <dbReference type="ARBA" id="ARBA00001946"/>
    </source>
</evidence>
<dbReference type="EC" id="2.7.7.41" evidence="6"/>
<dbReference type="GO" id="GO:0005743">
    <property type="term" value="C:mitochondrial inner membrane"/>
    <property type="evidence" value="ECO:0007669"/>
    <property type="project" value="UniProtKB-SubCell"/>
</dbReference>
<dbReference type="GO" id="GO:0032049">
    <property type="term" value="P:cardiolipin biosynthetic process"/>
    <property type="evidence" value="ECO:0007669"/>
    <property type="project" value="InterPro"/>
</dbReference>
<keyword evidence="17" id="KW-1208">Phospholipid metabolism</keyword>
<evidence type="ECO:0000256" key="4">
    <source>
        <dbReference type="ARBA" id="ARBA00005189"/>
    </source>
</evidence>
<evidence type="ECO:0000256" key="15">
    <source>
        <dbReference type="ARBA" id="ARBA00023136"/>
    </source>
</evidence>
<evidence type="ECO:0000256" key="10">
    <source>
        <dbReference type="ARBA" id="ARBA00022695"/>
    </source>
</evidence>
<dbReference type="EMBL" id="CM010715">
    <property type="protein sequence ID" value="RZC47179.1"/>
    <property type="molecule type" value="Genomic_DNA"/>
</dbReference>
<dbReference type="PANTHER" id="PTHR13619">
    <property type="entry name" value="PHOSPHATIDATE CYTIDYLYLTRANSFERASE, MITOCHONDRIAL"/>
    <property type="match status" value="1"/>
</dbReference>
<reference evidence="19 20" key="1">
    <citation type="journal article" date="2018" name="Science">
        <title>The opium poppy genome and morphinan production.</title>
        <authorList>
            <person name="Guo L."/>
            <person name="Winzer T."/>
            <person name="Yang X."/>
            <person name="Li Y."/>
            <person name="Ning Z."/>
            <person name="He Z."/>
            <person name="Teodor R."/>
            <person name="Lu Y."/>
            <person name="Bowser T.A."/>
            <person name="Graham I.A."/>
            <person name="Ye K."/>
        </authorList>
    </citation>
    <scope>NUCLEOTIDE SEQUENCE [LARGE SCALE GENOMIC DNA]</scope>
    <source>
        <strain evidence="20">cv. HN1</strain>
        <tissue evidence="19">Leaves</tissue>
    </source>
</reference>
<dbReference type="Pfam" id="PF09139">
    <property type="entry name" value="Tam41_Mmp37"/>
    <property type="match status" value="1"/>
</dbReference>
<comment type="cofactor">
    <cofactor evidence="1">
        <name>Mg(2+)</name>
        <dbReference type="ChEBI" id="CHEBI:18420"/>
    </cofactor>
</comment>
<evidence type="ECO:0000313" key="19">
    <source>
        <dbReference type="EMBL" id="RZC47179.1"/>
    </source>
</evidence>
<keyword evidence="14" id="KW-0496">Mitochondrion</keyword>
<comment type="subcellular location">
    <subcellularLocation>
        <location evidence="2">Mitochondrion inner membrane</location>
        <topology evidence="2">Peripheral membrane protein</topology>
        <orientation evidence="2">Matrix side</orientation>
    </subcellularLocation>
</comment>
<evidence type="ECO:0000256" key="6">
    <source>
        <dbReference type="ARBA" id="ARBA00012487"/>
    </source>
</evidence>